<dbReference type="GO" id="GO:0016740">
    <property type="term" value="F:transferase activity"/>
    <property type="evidence" value="ECO:0007669"/>
    <property type="project" value="UniProtKB-KW"/>
</dbReference>
<dbReference type="Pfam" id="PF00117">
    <property type="entry name" value="GATase"/>
    <property type="match status" value="1"/>
</dbReference>
<dbReference type="GO" id="GO:0005829">
    <property type="term" value="C:cytosol"/>
    <property type="evidence" value="ECO:0007669"/>
    <property type="project" value="TreeGrafter"/>
</dbReference>
<keyword evidence="2" id="KW-0315">Glutamine amidotransferase</keyword>
<evidence type="ECO:0000313" key="2">
    <source>
        <dbReference type="EMBL" id="KKP67134.1"/>
    </source>
</evidence>
<dbReference type="EMBL" id="LBPX01000020">
    <property type="protein sequence ID" value="KKP67134.1"/>
    <property type="molecule type" value="Genomic_DNA"/>
</dbReference>
<accession>A0A0G0BCJ6</accession>
<feature type="domain" description="Glutamine amidotransferase" evidence="1">
    <location>
        <begin position="27"/>
        <end position="188"/>
    </location>
</feature>
<dbReference type="PROSITE" id="PS51273">
    <property type="entry name" value="GATASE_TYPE_1"/>
    <property type="match status" value="1"/>
</dbReference>
<dbReference type="AlphaFoldDB" id="A0A0G0BCJ6"/>
<keyword evidence="2" id="KW-0808">Transferase</keyword>
<dbReference type="InterPro" id="IPR017926">
    <property type="entry name" value="GATASE"/>
</dbReference>
<protein>
    <submittedName>
        <fullName evidence="2">Glutamine amidotransferase class-I</fullName>
    </submittedName>
</protein>
<proteinExistence type="predicted"/>
<evidence type="ECO:0000313" key="3">
    <source>
        <dbReference type="Proteomes" id="UP000034127"/>
    </source>
</evidence>
<sequence>MHESFEAPGAIEKWAKYHDFPVTYTRFYQNDKLRDNIDEFDYLIVMGGPQCPITTELECPHFHTKEEIEFIKQTIAKKKSLLGVCLGAQLIGEALGAKFKHSPSREIGVYDLTLTKEAKNDPIFSTFPKKFAVGHWHGDMPGLTPDTKILATSKGCPRQIVRFSPKIYGFQCHFEFTPESMADMIKNNAQELNHYKNWPFIESAETLRKHDFSEMNNLLFKFLDYMESLVSKNSH</sequence>
<dbReference type="Gene3D" id="3.40.50.880">
    <property type="match status" value="1"/>
</dbReference>
<reference evidence="2 3" key="1">
    <citation type="journal article" date="2015" name="Nature">
        <title>rRNA introns, odd ribosomes, and small enigmatic genomes across a large radiation of phyla.</title>
        <authorList>
            <person name="Brown C.T."/>
            <person name="Hug L.A."/>
            <person name="Thomas B.C."/>
            <person name="Sharon I."/>
            <person name="Castelle C.J."/>
            <person name="Singh A."/>
            <person name="Wilkins M.J."/>
            <person name="Williams K.H."/>
            <person name="Banfield J.F."/>
        </authorList>
    </citation>
    <scope>NUCLEOTIDE SEQUENCE [LARGE SCALE GENOMIC DNA]</scope>
</reference>
<dbReference type="PATRIC" id="fig|1618485.3.peg.549"/>
<evidence type="ECO:0000259" key="1">
    <source>
        <dbReference type="Pfam" id="PF00117"/>
    </source>
</evidence>
<dbReference type="InterPro" id="IPR029062">
    <property type="entry name" value="Class_I_gatase-like"/>
</dbReference>
<dbReference type="NCBIfam" id="NF006098">
    <property type="entry name" value="PRK08250.1"/>
    <property type="match status" value="1"/>
</dbReference>
<dbReference type="PANTHER" id="PTHR42695">
    <property type="entry name" value="GLUTAMINE AMIDOTRANSFERASE YLR126C-RELATED"/>
    <property type="match status" value="1"/>
</dbReference>
<dbReference type="SUPFAM" id="SSF52317">
    <property type="entry name" value="Class I glutamine amidotransferase-like"/>
    <property type="match status" value="1"/>
</dbReference>
<gene>
    <name evidence="2" type="ORF">UR63_C0020G0006</name>
</gene>
<name>A0A0G0BCJ6_9BACT</name>
<organism evidence="2 3">
    <name type="scientific">Candidatus Roizmanbacteria bacterium GW2011_GWC2_35_12</name>
    <dbReference type="NCBI Taxonomy" id="1618485"/>
    <lineage>
        <taxon>Bacteria</taxon>
        <taxon>Candidatus Roizmaniibacteriota</taxon>
    </lineage>
</organism>
<dbReference type="Proteomes" id="UP000034127">
    <property type="component" value="Unassembled WGS sequence"/>
</dbReference>
<dbReference type="CDD" id="cd01741">
    <property type="entry name" value="GATase1_1"/>
    <property type="match status" value="1"/>
</dbReference>
<dbReference type="FunFam" id="3.40.50.880:FF:000033">
    <property type="entry name" value="Glutamine amidotransferase class-I"/>
    <property type="match status" value="1"/>
</dbReference>
<comment type="caution">
    <text evidence="2">The sequence shown here is derived from an EMBL/GenBank/DDBJ whole genome shotgun (WGS) entry which is preliminary data.</text>
</comment>
<dbReference type="InterPro" id="IPR044992">
    <property type="entry name" value="ChyE-like"/>
</dbReference>
<dbReference type="PANTHER" id="PTHR42695:SF5">
    <property type="entry name" value="GLUTAMINE AMIDOTRANSFERASE YLR126C-RELATED"/>
    <property type="match status" value="1"/>
</dbReference>